<sequence length="468" mass="52655">MDGGVLSVPFDTLNEFHEKYIEAVRSGEKLFVVEQKSPRYNFFVDIDYKDTRSLTIDEIQDICKVICDKVKRHGGKECLISVSPPKMAGQYTKTGVHLNWPGFVVDQSSALALREHILVALSRAKGATDWNEIIDVAVYGDARRKSKGSGFRMPWSHKMAKHTPCGGQGCPECQGTGKIVQVAYLPLFMYNHGPLSTLTKIDPQPNLDILKMSSIRTDQPQHITVEPPSSVIKEGSFTTAQTADEIENDELKGLIEHFIQKNMEGQGTAIVTKLFKHKETYLVSTNSKYCENLKRGHSSNHVWFHISGAVIAQKCFCRCETIRGRRDGFCKDFYGRKHTLTPAIVDKLYPKKEDLKKCPEIKKFIEKPQIKQTDVKTPLEIFMRKCMKCPEGTRVVSITRQKGGFIALTTLTHCETIRGTHEEGIVMSYAIKGNTITQKCPKCTKSTARTHELSGTVKEALKKNNPQQ</sequence>
<dbReference type="InterPro" id="IPR056443">
    <property type="entry name" value="AEP_C962R"/>
</dbReference>
<reference evidence="2" key="1">
    <citation type="journal article" date="2020" name="Sci. Adv.">
        <title>Virus-host coexistence in phytoplankton through the genomic lens.</title>
        <authorList>
            <person name="Yau S."/>
            <person name="Krasovec M."/>
            <person name="Benites L.F."/>
            <person name="Rombauts S."/>
            <person name="Groussin M."/>
            <person name="Vancaester E."/>
            <person name="Aury J.M."/>
            <person name="Derelle E."/>
            <person name="Desdevises Y."/>
            <person name="Escande M.L."/>
            <person name="Grimsley N."/>
            <person name="Guy J."/>
            <person name="Moreau H."/>
            <person name="Sanchez-Brosseau S."/>
            <person name="van de Peer Y."/>
            <person name="Vandepoele K."/>
            <person name="Gourbiere S."/>
            <person name="Piganeau G."/>
        </authorList>
    </citation>
    <scope>NUCLEOTIDE SEQUENCE</scope>
    <source>
        <strain evidence="2">OmV2</strain>
    </source>
</reference>
<proteinExistence type="predicted"/>
<feature type="domain" description="C962R-like N-terminal AEP" evidence="1">
    <location>
        <begin position="2"/>
        <end position="158"/>
    </location>
</feature>
<evidence type="ECO:0000313" key="2">
    <source>
        <dbReference type="EMBL" id="QIZ31136.1"/>
    </source>
</evidence>
<name>A0A6H1QWE0_9PHYC</name>
<accession>A0A6H1QWE0</accession>
<organism evidence="2">
    <name type="scientific">Ostreococcus mediterraneus virus 2</name>
    <dbReference type="NCBI Taxonomy" id="2726183"/>
    <lineage>
        <taxon>Viruses</taxon>
        <taxon>Varidnaviria</taxon>
        <taxon>Bamfordvirae</taxon>
        <taxon>Nucleocytoviricota</taxon>
        <taxon>Megaviricetes</taxon>
        <taxon>Algavirales</taxon>
        <taxon>Phycodnaviridae</taxon>
        <taxon>Prasinovirus</taxon>
    </lineage>
</organism>
<protein>
    <recommendedName>
        <fullName evidence="1">C962R-like N-terminal AEP domain-containing protein</fullName>
    </recommendedName>
</protein>
<evidence type="ECO:0000259" key="1">
    <source>
        <dbReference type="Pfam" id="PF23162"/>
    </source>
</evidence>
<dbReference type="EMBL" id="MN688676">
    <property type="protein sequence ID" value="QIZ31136.1"/>
    <property type="molecule type" value="Genomic_DNA"/>
</dbReference>
<gene>
    <name evidence="2" type="ORF">orf00120</name>
</gene>
<dbReference type="Pfam" id="PF23162">
    <property type="entry name" value="AEP_C962R"/>
    <property type="match status" value="1"/>
</dbReference>